<protein>
    <submittedName>
        <fullName evidence="1">Uncharacterized protein</fullName>
    </submittedName>
</protein>
<keyword evidence="2" id="KW-1185">Reference proteome</keyword>
<proteinExistence type="predicted"/>
<dbReference type="EnsemblMetazoa" id="XM_020007394.1">
    <property type="protein sequence ID" value="XP_019862953.1"/>
    <property type="gene ID" value="LOC109591730"/>
</dbReference>
<sequence length="510" mass="56814">GSVIDRKTILKLKEFLDTFLTELQHSNKILSDRAIDCLRLFVFTCHTPDWSVPKLAVSWSLLKKITFAEYEPSNNVASLLESCAVLDQLNSVDAHCIQLFRKGLGSPLPPASLMQINLMDLLLSANNKQQSSSPPLHILDDTTNRSSILQLMTEYHHNGSNNEEQDKEACLKLEELLTSTSKSQPSSSSLVPDVVRLGLNAIPDLFLAVSTSYDAGLLAEKKRSFIRYCLRVPQWSLHSLLCIPHATDEAKPMKNFTEWLELLSTDTNLSLSSFSILSKSLSDLTFSLLFSNDEEFPGDGSSTSITVQNFDKKCSELHVLLQFLFMKCFTEKSQSTKCEQEFQVLKDVLNRILLSLQSVIKDQFDIDTVLTDTTHSLTNRTTAVSELFLSLLERNEISGLAWGHFFTLLSSASVALESSGRGTREAVETARVAIGEGLVHLLAPVSAVDPLVMDNSTNEYLELLVTMNNTFIESFQSYMNAVAHGVQDQLYIHQSQSTPHQYVSSKMNSA</sequence>
<dbReference type="Proteomes" id="UP000007879">
    <property type="component" value="Unassembled WGS sequence"/>
</dbReference>
<dbReference type="KEGG" id="aqu:109591730"/>
<accession>A0AAN0K1B9</accession>
<reference evidence="2" key="1">
    <citation type="journal article" date="2010" name="Nature">
        <title>The Amphimedon queenslandica genome and the evolution of animal complexity.</title>
        <authorList>
            <person name="Srivastava M."/>
            <person name="Simakov O."/>
            <person name="Chapman J."/>
            <person name="Fahey B."/>
            <person name="Gauthier M.E."/>
            <person name="Mitros T."/>
            <person name="Richards G.S."/>
            <person name="Conaco C."/>
            <person name="Dacre M."/>
            <person name="Hellsten U."/>
            <person name="Larroux C."/>
            <person name="Putnam N.H."/>
            <person name="Stanke M."/>
            <person name="Adamska M."/>
            <person name="Darling A."/>
            <person name="Degnan S.M."/>
            <person name="Oakley T.H."/>
            <person name="Plachetzki D.C."/>
            <person name="Zhai Y."/>
            <person name="Adamski M."/>
            <person name="Calcino A."/>
            <person name="Cummins S.F."/>
            <person name="Goodstein D.M."/>
            <person name="Harris C."/>
            <person name="Jackson D.J."/>
            <person name="Leys S.P."/>
            <person name="Shu S."/>
            <person name="Woodcroft B.J."/>
            <person name="Vervoort M."/>
            <person name="Kosik K.S."/>
            <person name="Manning G."/>
            <person name="Degnan B.M."/>
            <person name="Rokhsar D.S."/>
        </authorList>
    </citation>
    <scope>NUCLEOTIDE SEQUENCE [LARGE SCALE GENOMIC DNA]</scope>
</reference>
<reference evidence="1" key="2">
    <citation type="submission" date="2024-06" db="UniProtKB">
        <authorList>
            <consortium name="EnsemblMetazoa"/>
        </authorList>
    </citation>
    <scope>IDENTIFICATION</scope>
</reference>
<evidence type="ECO:0000313" key="1">
    <source>
        <dbReference type="EnsemblMetazoa" id="XP_019862953.1"/>
    </source>
</evidence>
<dbReference type="GeneID" id="109591730"/>
<name>A0AAN0K1B9_AMPQE</name>
<dbReference type="RefSeq" id="XP_019862953.1">
    <property type="nucleotide sequence ID" value="XM_020007394.1"/>
</dbReference>
<organism evidence="1 2">
    <name type="scientific">Amphimedon queenslandica</name>
    <name type="common">Sponge</name>
    <dbReference type="NCBI Taxonomy" id="400682"/>
    <lineage>
        <taxon>Eukaryota</taxon>
        <taxon>Metazoa</taxon>
        <taxon>Porifera</taxon>
        <taxon>Demospongiae</taxon>
        <taxon>Heteroscleromorpha</taxon>
        <taxon>Haplosclerida</taxon>
        <taxon>Niphatidae</taxon>
        <taxon>Amphimedon</taxon>
    </lineage>
</organism>
<dbReference type="AlphaFoldDB" id="A0AAN0K1B9"/>
<evidence type="ECO:0000313" key="2">
    <source>
        <dbReference type="Proteomes" id="UP000007879"/>
    </source>
</evidence>